<dbReference type="RefSeq" id="WP_222684057.1">
    <property type="nucleotide sequence ID" value="NZ_JABUBT010000038.1"/>
</dbReference>
<reference evidence="2 3" key="1">
    <citation type="submission" date="2020-06" db="EMBL/GenBank/DDBJ databases">
        <title>Taxonomy, biology and ecology of Rhodococcus bacteria occurring in California pistachio and other woody hosts as revealed by genome sequence analyses.</title>
        <authorList>
            <person name="Gai Y."/>
            <person name="Riely B."/>
        </authorList>
    </citation>
    <scope>NUCLEOTIDE SEQUENCE [LARGE SCALE GENOMIC DNA]</scope>
    <source>
        <strain evidence="2 3">BP-281</strain>
    </source>
</reference>
<evidence type="ECO:0000313" key="2">
    <source>
        <dbReference type="EMBL" id="MBY6366737.1"/>
    </source>
</evidence>
<gene>
    <name evidence="2" type="ORF">HQ603_08220</name>
</gene>
<keyword evidence="3" id="KW-1185">Reference proteome</keyword>
<evidence type="ECO:0000313" key="3">
    <source>
        <dbReference type="Proteomes" id="UP000825228"/>
    </source>
</evidence>
<dbReference type="EMBL" id="JABUBU010000004">
    <property type="protein sequence ID" value="MBY6366737.1"/>
    <property type="molecule type" value="Genomic_DNA"/>
</dbReference>
<keyword evidence="1" id="KW-1133">Transmembrane helix</keyword>
<organism evidence="2 3">
    <name type="scientific">Rhodococcoides corynebacterioides</name>
    <dbReference type="NCBI Taxonomy" id="53972"/>
    <lineage>
        <taxon>Bacteria</taxon>
        <taxon>Bacillati</taxon>
        <taxon>Actinomycetota</taxon>
        <taxon>Actinomycetes</taxon>
        <taxon>Mycobacteriales</taxon>
        <taxon>Nocardiaceae</taxon>
        <taxon>Rhodococcoides</taxon>
    </lineage>
</organism>
<keyword evidence="1" id="KW-0812">Transmembrane</keyword>
<comment type="caution">
    <text evidence="2">The sequence shown here is derived from an EMBL/GenBank/DDBJ whole genome shotgun (WGS) entry which is preliminary data.</text>
</comment>
<sequence>MTAFDAGAVRRHTPVRTVDLAGTPWPVWKLEALVVGLVLAVAVGSVTVLHVGVLAGAAAAVLLWVTLPMAERTRRL</sequence>
<proteinExistence type="predicted"/>
<dbReference type="Proteomes" id="UP000825228">
    <property type="component" value="Unassembled WGS sequence"/>
</dbReference>
<keyword evidence="1" id="KW-0472">Membrane</keyword>
<evidence type="ECO:0000256" key="1">
    <source>
        <dbReference type="SAM" id="Phobius"/>
    </source>
</evidence>
<name>A0ABS7P2X3_9NOCA</name>
<feature type="transmembrane region" description="Helical" evidence="1">
    <location>
        <begin position="32"/>
        <end position="65"/>
    </location>
</feature>
<accession>A0ABS7P2X3</accession>
<protein>
    <submittedName>
        <fullName evidence="2">Uncharacterized protein</fullName>
    </submittedName>
</protein>